<accession>A0ABW9RGV6</accession>
<dbReference type="InterPro" id="IPR016193">
    <property type="entry name" value="Cytidine_deaminase-like"/>
</dbReference>
<evidence type="ECO:0000256" key="3">
    <source>
        <dbReference type="ARBA" id="ARBA00006576"/>
    </source>
</evidence>
<protein>
    <recommendedName>
        <fullName evidence="5 12">Cytidine deaminase</fullName>
        <ecNumber evidence="4 12">3.5.4.5</ecNumber>
    </recommendedName>
    <alternativeName>
        <fullName evidence="9 12">Cytidine aminohydrolase</fullName>
    </alternativeName>
</protein>
<dbReference type="InterPro" id="IPR002125">
    <property type="entry name" value="CMP_dCMP_dom"/>
</dbReference>
<evidence type="ECO:0000256" key="4">
    <source>
        <dbReference type="ARBA" id="ARBA00012783"/>
    </source>
</evidence>
<dbReference type="EC" id="3.5.4.5" evidence="4 12"/>
<keyword evidence="8 12" id="KW-0862">Zinc</keyword>
<feature type="non-terminal residue" evidence="14">
    <location>
        <position position="1"/>
    </location>
</feature>
<dbReference type="Pfam" id="PF00383">
    <property type="entry name" value="dCMP_cyt_deam_1"/>
    <property type="match status" value="1"/>
</dbReference>
<dbReference type="NCBIfam" id="NF004064">
    <property type="entry name" value="PRK05578.1"/>
    <property type="match status" value="1"/>
</dbReference>
<comment type="cofactor">
    <cofactor evidence="1 12">
        <name>Zn(2+)</name>
        <dbReference type="ChEBI" id="CHEBI:29105"/>
    </cofactor>
</comment>
<dbReference type="GO" id="GO:0004126">
    <property type="term" value="F:cytidine deaminase activity"/>
    <property type="evidence" value="ECO:0007669"/>
    <property type="project" value="UniProtKB-EC"/>
</dbReference>
<comment type="catalytic activity">
    <reaction evidence="10 12">
        <text>2'-deoxycytidine + H2O + H(+) = 2'-deoxyuridine + NH4(+)</text>
        <dbReference type="Rhea" id="RHEA:13433"/>
        <dbReference type="ChEBI" id="CHEBI:15377"/>
        <dbReference type="ChEBI" id="CHEBI:15378"/>
        <dbReference type="ChEBI" id="CHEBI:15698"/>
        <dbReference type="ChEBI" id="CHEBI:16450"/>
        <dbReference type="ChEBI" id="CHEBI:28938"/>
        <dbReference type="EC" id="3.5.4.5"/>
    </reaction>
</comment>
<evidence type="ECO:0000256" key="2">
    <source>
        <dbReference type="ARBA" id="ARBA00003949"/>
    </source>
</evidence>
<keyword evidence="15" id="KW-1185">Reference proteome</keyword>
<dbReference type="Gene3D" id="3.40.140.10">
    <property type="entry name" value="Cytidine Deaminase, domain 2"/>
    <property type="match status" value="1"/>
</dbReference>
<name>A0ABW9RGV6_9BACT</name>
<dbReference type="InterPro" id="IPR006262">
    <property type="entry name" value="Cyt_deam_tetra"/>
</dbReference>
<evidence type="ECO:0000256" key="9">
    <source>
        <dbReference type="ARBA" id="ARBA00032005"/>
    </source>
</evidence>
<proteinExistence type="inferred from homology"/>
<dbReference type="RefSeq" id="WP_155168508.1">
    <property type="nucleotide sequence ID" value="NZ_SMLW01000061.1"/>
</dbReference>
<evidence type="ECO:0000313" key="14">
    <source>
        <dbReference type="EMBL" id="MTI23339.1"/>
    </source>
</evidence>
<comment type="caution">
    <text evidence="14">The sequence shown here is derived from an EMBL/GenBank/DDBJ whole genome shotgun (WGS) entry which is preliminary data.</text>
</comment>
<organism evidence="14 15">
    <name type="scientific">Fulvivirga kasyanovii</name>
    <dbReference type="NCBI Taxonomy" id="396812"/>
    <lineage>
        <taxon>Bacteria</taxon>
        <taxon>Pseudomonadati</taxon>
        <taxon>Bacteroidota</taxon>
        <taxon>Cytophagia</taxon>
        <taxon>Cytophagales</taxon>
        <taxon>Fulvivirgaceae</taxon>
        <taxon>Fulvivirga</taxon>
    </lineage>
</organism>
<evidence type="ECO:0000256" key="8">
    <source>
        <dbReference type="ARBA" id="ARBA00022833"/>
    </source>
</evidence>
<evidence type="ECO:0000259" key="13">
    <source>
        <dbReference type="PROSITE" id="PS51747"/>
    </source>
</evidence>
<dbReference type="InterPro" id="IPR050202">
    <property type="entry name" value="Cyt/Deoxycyt_deaminase"/>
</dbReference>
<comment type="function">
    <text evidence="2 12">This enzyme scavenges exogenous and endogenous cytidine and 2'-deoxycytidine for UMP synthesis.</text>
</comment>
<comment type="similarity">
    <text evidence="3 12">Belongs to the cytidine and deoxycytidylate deaminase family.</text>
</comment>
<dbReference type="PANTHER" id="PTHR11644">
    <property type="entry name" value="CYTIDINE DEAMINASE"/>
    <property type="match status" value="1"/>
</dbReference>
<dbReference type="CDD" id="cd01283">
    <property type="entry name" value="cytidine_deaminase"/>
    <property type="match status" value="1"/>
</dbReference>
<dbReference type="PROSITE" id="PS51747">
    <property type="entry name" value="CYT_DCMP_DEAMINASES_2"/>
    <property type="match status" value="1"/>
</dbReference>
<dbReference type="EMBL" id="SMLW01000061">
    <property type="protein sequence ID" value="MTI23339.1"/>
    <property type="molecule type" value="Genomic_DNA"/>
</dbReference>
<evidence type="ECO:0000313" key="15">
    <source>
        <dbReference type="Proteomes" id="UP000798808"/>
    </source>
</evidence>
<gene>
    <name evidence="14" type="primary">cdd</name>
    <name evidence="14" type="ORF">E1163_00075</name>
</gene>
<evidence type="ECO:0000256" key="5">
    <source>
        <dbReference type="ARBA" id="ARBA00018266"/>
    </source>
</evidence>
<evidence type="ECO:0000256" key="10">
    <source>
        <dbReference type="ARBA" id="ARBA00049252"/>
    </source>
</evidence>
<evidence type="ECO:0000256" key="6">
    <source>
        <dbReference type="ARBA" id="ARBA00022723"/>
    </source>
</evidence>
<feature type="domain" description="CMP/dCMP-type deaminase" evidence="13">
    <location>
        <begin position="2"/>
        <end position="139"/>
    </location>
</feature>
<evidence type="ECO:0000256" key="12">
    <source>
        <dbReference type="RuleBase" id="RU364006"/>
    </source>
</evidence>
<evidence type="ECO:0000256" key="1">
    <source>
        <dbReference type="ARBA" id="ARBA00001947"/>
    </source>
</evidence>
<keyword evidence="6 12" id="KW-0479">Metal-binding</keyword>
<sequence length="141" mass="15478">DEEDLKLIESARKACETSYSPYSGFQVGAALLLENNEVISGSNQENSSYPAGLCAERVALFQAGAGHSQHKIRKIAVTAKKAANEKYIPVTPCGSCRQVMLEYEVKQSSAIEVIMQIADNKWVKTFSTEVLLPFCFNKNAL</sequence>
<dbReference type="NCBIfam" id="TIGR01354">
    <property type="entry name" value="cyt_deam_tetra"/>
    <property type="match status" value="1"/>
</dbReference>
<evidence type="ECO:0000256" key="11">
    <source>
        <dbReference type="ARBA" id="ARBA00049558"/>
    </source>
</evidence>
<reference evidence="14 15" key="1">
    <citation type="submission" date="2019-02" db="EMBL/GenBank/DDBJ databases">
        <authorList>
            <person name="Goldberg S.R."/>
            <person name="Haltli B.A."/>
            <person name="Correa H."/>
            <person name="Russell K.G."/>
        </authorList>
    </citation>
    <scope>NUCLEOTIDE SEQUENCE [LARGE SCALE GENOMIC DNA]</scope>
    <source>
        <strain evidence="14 15">JCM 16186</strain>
    </source>
</reference>
<dbReference type="PANTHER" id="PTHR11644:SF2">
    <property type="entry name" value="CYTIDINE DEAMINASE"/>
    <property type="match status" value="1"/>
</dbReference>
<dbReference type="InterPro" id="IPR016192">
    <property type="entry name" value="APOBEC/CMP_deaminase_Zn-bd"/>
</dbReference>
<dbReference type="Proteomes" id="UP000798808">
    <property type="component" value="Unassembled WGS sequence"/>
</dbReference>
<dbReference type="SUPFAM" id="SSF53927">
    <property type="entry name" value="Cytidine deaminase-like"/>
    <property type="match status" value="1"/>
</dbReference>
<keyword evidence="7 12" id="KW-0378">Hydrolase</keyword>
<evidence type="ECO:0000256" key="7">
    <source>
        <dbReference type="ARBA" id="ARBA00022801"/>
    </source>
</evidence>
<comment type="catalytic activity">
    <reaction evidence="11 12">
        <text>cytidine + H2O + H(+) = uridine + NH4(+)</text>
        <dbReference type="Rhea" id="RHEA:16069"/>
        <dbReference type="ChEBI" id="CHEBI:15377"/>
        <dbReference type="ChEBI" id="CHEBI:15378"/>
        <dbReference type="ChEBI" id="CHEBI:16704"/>
        <dbReference type="ChEBI" id="CHEBI:17562"/>
        <dbReference type="ChEBI" id="CHEBI:28938"/>
        <dbReference type="EC" id="3.5.4.5"/>
    </reaction>
</comment>
<dbReference type="PROSITE" id="PS00903">
    <property type="entry name" value="CYT_DCMP_DEAMINASES_1"/>
    <property type="match status" value="1"/>
</dbReference>